<evidence type="ECO:0000256" key="5">
    <source>
        <dbReference type="ARBA" id="ARBA00023136"/>
    </source>
</evidence>
<evidence type="ECO:0000256" key="3">
    <source>
        <dbReference type="ARBA" id="ARBA00022692"/>
    </source>
</evidence>
<organism evidence="8 9">
    <name type="scientific">Dioscorea cayennensis subsp. rotundata</name>
    <name type="common">White Guinea yam</name>
    <name type="synonym">Dioscorea rotundata</name>
    <dbReference type="NCBI Taxonomy" id="55577"/>
    <lineage>
        <taxon>Eukaryota</taxon>
        <taxon>Viridiplantae</taxon>
        <taxon>Streptophyta</taxon>
        <taxon>Embryophyta</taxon>
        <taxon>Tracheophyta</taxon>
        <taxon>Spermatophyta</taxon>
        <taxon>Magnoliopsida</taxon>
        <taxon>Liliopsida</taxon>
        <taxon>Dioscoreales</taxon>
        <taxon>Dioscoreaceae</taxon>
        <taxon>Dioscorea</taxon>
    </lineage>
</organism>
<feature type="transmembrane region" description="Helical" evidence="6">
    <location>
        <begin position="103"/>
        <end position="126"/>
    </location>
</feature>
<reference evidence="9" key="1">
    <citation type="submission" date="2025-08" db="UniProtKB">
        <authorList>
            <consortium name="RefSeq"/>
        </authorList>
    </citation>
    <scope>IDENTIFICATION</scope>
</reference>
<evidence type="ECO:0000313" key="9">
    <source>
        <dbReference type="RefSeq" id="XP_039130182.1"/>
    </source>
</evidence>
<comment type="subcellular location">
    <subcellularLocation>
        <location evidence="1 6">Membrane</location>
        <topology evidence="1 6">Multi-pass membrane protein</topology>
    </subcellularLocation>
</comment>
<sequence>MRLCWYDGGKAILAMVVVQSIYAAMTILTKQAFREGFNVMVFVAYKQGLAFLVLFPTSILLNRGKIKNLALGLKGFLWVFVTAVFCTTVTQFCYYQGLNLTSSSMATAMLNLIPGVTFLLSLLLGFEKLKWRSLRSMAKIFGTLICIGGAMCMALYKGSSILLSSEQNLMLGSILLFGTVIGLSFCLILQVILCKHYLDPLSLSVWLSFLAAISSAILTGFIYQNLNIWKIRTQTQLIACLFGGIIETAVPYYLLAWTLATRGPLFAVLFNPLGTVITTTFTFLVLGEILYVGRLVGAIAAIVGLYIVLWGKVEDYGTKTELDQKDDSIEQVDGGSDLHEPLVSGIRGVDV</sequence>
<dbReference type="RefSeq" id="XP_039130182.1">
    <property type="nucleotide sequence ID" value="XM_039274248.1"/>
</dbReference>
<feature type="transmembrane region" description="Helical" evidence="6">
    <location>
        <begin position="266"/>
        <end position="285"/>
    </location>
</feature>
<feature type="transmembrane region" description="Helical" evidence="6">
    <location>
        <begin position="12"/>
        <end position="33"/>
    </location>
</feature>
<comment type="similarity">
    <text evidence="2 6">Belongs to the drug/metabolite transporter (DMT) superfamily. Plant drug/metabolite exporter (P-DME) (TC 2.A.7.4) family.</text>
</comment>
<evidence type="ECO:0000256" key="1">
    <source>
        <dbReference type="ARBA" id="ARBA00004141"/>
    </source>
</evidence>
<name>A0AB40BU14_DIOCR</name>
<proteinExistence type="inferred from homology"/>
<dbReference type="Pfam" id="PF00892">
    <property type="entry name" value="EamA"/>
    <property type="match status" value="2"/>
</dbReference>
<keyword evidence="5 6" id="KW-0472">Membrane</keyword>
<feature type="transmembrane region" description="Helical" evidence="6">
    <location>
        <begin position="291"/>
        <end position="309"/>
    </location>
</feature>
<feature type="transmembrane region" description="Helical" evidence="6">
    <location>
        <begin position="73"/>
        <end position="97"/>
    </location>
</feature>
<dbReference type="GeneID" id="120266607"/>
<feature type="transmembrane region" description="Helical" evidence="6">
    <location>
        <begin position="39"/>
        <end position="61"/>
    </location>
</feature>
<evidence type="ECO:0000256" key="2">
    <source>
        <dbReference type="ARBA" id="ARBA00007635"/>
    </source>
</evidence>
<gene>
    <name evidence="9" type="primary">LOC120266607</name>
</gene>
<dbReference type="SUPFAM" id="SSF103481">
    <property type="entry name" value="Multidrug resistance efflux transporter EmrE"/>
    <property type="match status" value="2"/>
</dbReference>
<feature type="domain" description="EamA" evidence="7">
    <location>
        <begin position="10"/>
        <end position="150"/>
    </location>
</feature>
<dbReference type="InterPro" id="IPR030184">
    <property type="entry name" value="WAT1-related"/>
</dbReference>
<feature type="transmembrane region" description="Helical" evidence="6">
    <location>
        <begin position="235"/>
        <end position="254"/>
    </location>
</feature>
<evidence type="ECO:0000256" key="6">
    <source>
        <dbReference type="RuleBase" id="RU363077"/>
    </source>
</evidence>
<keyword evidence="3 6" id="KW-0812">Transmembrane</keyword>
<dbReference type="InterPro" id="IPR037185">
    <property type="entry name" value="EmrE-like"/>
</dbReference>
<evidence type="ECO:0000259" key="7">
    <source>
        <dbReference type="Pfam" id="PF00892"/>
    </source>
</evidence>
<feature type="transmembrane region" description="Helical" evidence="6">
    <location>
        <begin position="205"/>
        <end position="223"/>
    </location>
</feature>
<keyword evidence="8" id="KW-1185">Reference proteome</keyword>
<dbReference type="AlphaFoldDB" id="A0AB40BU14"/>
<feature type="domain" description="EamA" evidence="7">
    <location>
        <begin position="171"/>
        <end position="309"/>
    </location>
</feature>
<dbReference type="PANTHER" id="PTHR31218">
    <property type="entry name" value="WAT1-RELATED PROTEIN"/>
    <property type="match status" value="1"/>
</dbReference>
<feature type="transmembrane region" description="Helical" evidence="6">
    <location>
        <begin position="138"/>
        <end position="156"/>
    </location>
</feature>
<dbReference type="GO" id="GO:0016020">
    <property type="term" value="C:membrane"/>
    <property type="evidence" value="ECO:0007669"/>
    <property type="project" value="UniProtKB-SubCell"/>
</dbReference>
<evidence type="ECO:0000313" key="8">
    <source>
        <dbReference type="Proteomes" id="UP001515500"/>
    </source>
</evidence>
<accession>A0AB40BU14</accession>
<protein>
    <recommendedName>
        <fullName evidence="6">WAT1-related protein</fullName>
    </recommendedName>
</protein>
<dbReference type="GO" id="GO:0022857">
    <property type="term" value="F:transmembrane transporter activity"/>
    <property type="evidence" value="ECO:0007669"/>
    <property type="project" value="InterPro"/>
</dbReference>
<evidence type="ECO:0000256" key="4">
    <source>
        <dbReference type="ARBA" id="ARBA00022989"/>
    </source>
</evidence>
<feature type="transmembrane region" description="Helical" evidence="6">
    <location>
        <begin position="168"/>
        <end position="193"/>
    </location>
</feature>
<dbReference type="Proteomes" id="UP001515500">
    <property type="component" value="Chromosome 8"/>
</dbReference>
<dbReference type="InterPro" id="IPR000620">
    <property type="entry name" value="EamA_dom"/>
</dbReference>
<keyword evidence="4 6" id="KW-1133">Transmembrane helix</keyword>